<dbReference type="PATRIC" id="fig|270351.10.peg.96"/>
<dbReference type="OrthoDB" id="8455046at2"/>
<dbReference type="Proteomes" id="UP000061432">
    <property type="component" value="Chromosome"/>
</dbReference>
<evidence type="ECO:0000313" key="1">
    <source>
        <dbReference type="EMBL" id="BAQ43607.1"/>
    </source>
</evidence>
<dbReference type="KEGG" id="maqu:Maq22A_c00485"/>
<proteinExistence type="predicted"/>
<gene>
    <name evidence="1" type="ORF">Maq22A_c00485</name>
</gene>
<sequence length="86" mass="9441">MYDSWLRLGLDTVRLGLEAQTVVALRLAKLSLGGSAAQDEAHRMVVEKVEAAAEAAVTLATGGTPERVVRDYRRKVRANAYRLSRD</sequence>
<dbReference type="RefSeq" id="WP_060845263.1">
    <property type="nucleotide sequence ID" value="NZ_AP014704.1"/>
</dbReference>
<dbReference type="EMBL" id="AP014704">
    <property type="protein sequence ID" value="BAQ43607.1"/>
    <property type="molecule type" value="Genomic_DNA"/>
</dbReference>
<evidence type="ECO:0000313" key="2">
    <source>
        <dbReference type="Proteomes" id="UP000061432"/>
    </source>
</evidence>
<organism evidence="1 2">
    <name type="scientific">Methylobacterium aquaticum</name>
    <dbReference type="NCBI Taxonomy" id="270351"/>
    <lineage>
        <taxon>Bacteria</taxon>
        <taxon>Pseudomonadati</taxon>
        <taxon>Pseudomonadota</taxon>
        <taxon>Alphaproteobacteria</taxon>
        <taxon>Hyphomicrobiales</taxon>
        <taxon>Methylobacteriaceae</taxon>
        <taxon>Methylobacterium</taxon>
    </lineage>
</organism>
<reference evidence="2" key="2">
    <citation type="submission" date="2015-01" db="EMBL/GenBank/DDBJ databases">
        <title>Complete genome sequence of Methylobacterium aquaticum strain 22A.</title>
        <authorList>
            <person name="Tani A."/>
            <person name="Ogura Y."/>
            <person name="Hayashi T."/>
        </authorList>
    </citation>
    <scope>NUCLEOTIDE SEQUENCE [LARGE SCALE GENOMIC DNA]</scope>
    <source>
        <strain evidence="2">MA-22A</strain>
    </source>
</reference>
<accession>A0A0C6F9Z5</accession>
<protein>
    <submittedName>
        <fullName evidence="1">Signal peptide protein</fullName>
    </submittedName>
</protein>
<name>A0A0C6F9Z5_9HYPH</name>
<reference evidence="1 2" key="1">
    <citation type="journal article" date="2015" name="Genome Announc.">
        <title>Complete Genome Sequence of Methylobacterium aquaticum Strain 22A, Isolated from Racomitrium japonicum Moss.</title>
        <authorList>
            <person name="Tani A."/>
            <person name="Ogura Y."/>
            <person name="Hayashi T."/>
            <person name="Kimbara K."/>
        </authorList>
    </citation>
    <scope>NUCLEOTIDE SEQUENCE [LARGE SCALE GENOMIC DNA]</scope>
    <source>
        <strain evidence="1 2">MA-22A</strain>
    </source>
</reference>
<dbReference type="AlphaFoldDB" id="A0A0C6F9Z5"/>
<dbReference type="STRING" id="270351.Maq22A_c00485"/>